<comment type="caution">
    <text evidence="1">The sequence shown here is derived from an EMBL/GenBank/DDBJ whole genome shotgun (WGS) entry which is preliminary data.</text>
</comment>
<evidence type="ECO:0008006" key="2">
    <source>
        <dbReference type="Google" id="ProtNLM"/>
    </source>
</evidence>
<proteinExistence type="predicted"/>
<dbReference type="AlphaFoldDB" id="A0A0F9WHT4"/>
<protein>
    <recommendedName>
        <fullName evidence="2">Bacteriophage P22, Gp10, DNA-stabilising</fullName>
    </recommendedName>
</protein>
<organism evidence="1">
    <name type="scientific">marine sediment metagenome</name>
    <dbReference type="NCBI Taxonomy" id="412755"/>
    <lineage>
        <taxon>unclassified sequences</taxon>
        <taxon>metagenomes</taxon>
        <taxon>ecological metagenomes</taxon>
    </lineage>
</organism>
<name>A0A0F9WHT4_9ZZZZ</name>
<reference evidence="1" key="1">
    <citation type="journal article" date="2015" name="Nature">
        <title>Complex archaea that bridge the gap between prokaryotes and eukaryotes.</title>
        <authorList>
            <person name="Spang A."/>
            <person name="Saw J.H."/>
            <person name="Jorgensen S.L."/>
            <person name="Zaremba-Niedzwiedzka K."/>
            <person name="Martijn J."/>
            <person name="Lind A.E."/>
            <person name="van Eijk R."/>
            <person name="Schleper C."/>
            <person name="Guy L."/>
            <person name="Ettema T.J."/>
        </authorList>
    </citation>
    <scope>NUCLEOTIDE SEQUENCE</scope>
</reference>
<sequence length="470" mass="51885">MRIPFAVQSYRGRSLPLSAQQLVNLYPEKAPLDAKMPVVLYGTPGLKAFASSVGTGPIRGMHVFKDTLCVVSGADFFTVDSSGTATNRGTVGGNGPVPMADNGEELAIVAGPTLGETFVWDGSLTAISDSDFPGASDVTFMDGYLIFTKPNTDQFFLSGLNDATDYDALDIATAEGDPDDLVGCVNDHRELWLFGKNTTEVWYNSGDSTFPFERISIGYIERGCIARDSIVKEDNSLFWLGDDKIIYRAAGYVPQRVSTHAVENAIGGYANPEDATAFSYTQEGHKFYCLSFDEATWVYDIASGTEGPLWHNRTGYDAINKLFLNRWRADNGIDAYGKNLVGDFESGKIYELDLDTYQDDSQPIQARVTSPPIHADTKRMFFNRLQVEIESGVGLTSGQGSDPQAMLDWTDDGGRTYSNEHWATMGKIGKNRWRLIWRRLGWSWERSFRLTITDPIKRVIIAANADVSTS</sequence>
<dbReference type="EMBL" id="LAZR01000271">
    <property type="protein sequence ID" value="KKN77953.1"/>
    <property type="molecule type" value="Genomic_DNA"/>
</dbReference>
<gene>
    <name evidence="1" type="ORF">LCGC14_0355180</name>
</gene>
<accession>A0A0F9WHT4</accession>
<evidence type="ECO:0000313" key="1">
    <source>
        <dbReference type="EMBL" id="KKN77953.1"/>
    </source>
</evidence>